<evidence type="ECO:0000313" key="3">
    <source>
        <dbReference type="Proteomes" id="UP000541444"/>
    </source>
</evidence>
<evidence type="ECO:0000256" key="1">
    <source>
        <dbReference type="SAM" id="Phobius"/>
    </source>
</evidence>
<dbReference type="EMBL" id="JACGCM010002082">
    <property type="protein sequence ID" value="KAF6145194.1"/>
    <property type="molecule type" value="Genomic_DNA"/>
</dbReference>
<dbReference type="AlphaFoldDB" id="A0A7J7LRQ1"/>
<keyword evidence="1" id="KW-0812">Transmembrane</keyword>
<dbReference type="OrthoDB" id="1869436at2759"/>
<name>A0A7J7LRQ1_9MAGN</name>
<feature type="transmembrane region" description="Helical" evidence="1">
    <location>
        <begin position="104"/>
        <end position="129"/>
    </location>
</feature>
<evidence type="ECO:0000313" key="2">
    <source>
        <dbReference type="EMBL" id="KAF6145194.1"/>
    </source>
</evidence>
<gene>
    <name evidence="2" type="ORF">GIB67_041389</name>
</gene>
<proteinExistence type="predicted"/>
<accession>A0A7J7LRQ1</accession>
<sequence>MAKNDTRKMITFDENAQPIGKNRANFSSNIGLAVKTHCSIFHIFWKHVSDDSKNTVWKTIKRKPGVIAHRKGGKNAKKAMKSLHTTGRRGTGRTAENMVLCSKLAFGFFLGGGALDITSYYFAFLQWLFMFSGL</sequence>
<keyword evidence="3" id="KW-1185">Reference proteome</keyword>
<organism evidence="2 3">
    <name type="scientific">Kingdonia uniflora</name>
    <dbReference type="NCBI Taxonomy" id="39325"/>
    <lineage>
        <taxon>Eukaryota</taxon>
        <taxon>Viridiplantae</taxon>
        <taxon>Streptophyta</taxon>
        <taxon>Embryophyta</taxon>
        <taxon>Tracheophyta</taxon>
        <taxon>Spermatophyta</taxon>
        <taxon>Magnoliopsida</taxon>
        <taxon>Ranunculales</taxon>
        <taxon>Circaeasteraceae</taxon>
        <taxon>Kingdonia</taxon>
    </lineage>
</organism>
<keyword evidence="1" id="KW-1133">Transmembrane helix</keyword>
<reference evidence="2 3" key="1">
    <citation type="journal article" date="2020" name="IScience">
        <title>Genome Sequencing of the Endangered Kingdonia uniflora (Circaeasteraceae, Ranunculales) Reveals Potential Mechanisms of Evolutionary Specialization.</title>
        <authorList>
            <person name="Sun Y."/>
            <person name="Deng T."/>
            <person name="Zhang A."/>
            <person name="Moore M.J."/>
            <person name="Landis J.B."/>
            <person name="Lin N."/>
            <person name="Zhang H."/>
            <person name="Zhang X."/>
            <person name="Huang J."/>
            <person name="Zhang X."/>
            <person name="Sun H."/>
            <person name="Wang H."/>
        </authorList>
    </citation>
    <scope>NUCLEOTIDE SEQUENCE [LARGE SCALE GENOMIC DNA]</scope>
    <source>
        <strain evidence="2">TB1705</strain>
        <tissue evidence="2">Leaf</tissue>
    </source>
</reference>
<dbReference type="Proteomes" id="UP000541444">
    <property type="component" value="Unassembled WGS sequence"/>
</dbReference>
<comment type="caution">
    <text evidence="2">The sequence shown here is derived from an EMBL/GenBank/DDBJ whole genome shotgun (WGS) entry which is preliminary data.</text>
</comment>
<keyword evidence="1" id="KW-0472">Membrane</keyword>
<protein>
    <submittedName>
        <fullName evidence="2">Uncharacterized protein</fullName>
    </submittedName>
</protein>